<evidence type="ECO:0000256" key="1">
    <source>
        <dbReference type="SAM" id="Phobius"/>
    </source>
</evidence>
<dbReference type="GeneID" id="97140355"/>
<gene>
    <name evidence="2" type="ORF">K3F53_03155</name>
</gene>
<keyword evidence="3" id="KW-1185">Reference proteome</keyword>
<dbReference type="EMBL" id="CP080764">
    <property type="protein sequence ID" value="QYY43297.1"/>
    <property type="molecule type" value="Genomic_DNA"/>
</dbReference>
<keyword evidence="1" id="KW-1133">Transmembrane helix</keyword>
<protein>
    <submittedName>
        <fullName evidence="2">Uncharacterized protein</fullName>
    </submittedName>
</protein>
<evidence type="ECO:0000313" key="2">
    <source>
        <dbReference type="EMBL" id="QYY43297.1"/>
    </source>
</evidence>
<proteinExistence type="predicted"/>
<accession>A0ABX8YCP5</accession>
<dbReference type="RefSeq" id="WP_057899846.1">
    <property type="nucleotide sequence ID" value="NZ_CP080764.1"/>
</dbReference>
<organism evidence="2 3">
    <name type="scientific">Aneurinibacillus thermoaerophilus</name>
    <dbReference type="NCBI Taxonomy" id="143495"/>
    <lineage>
        <taxon>Bacteria</taxon>
        <taxon>Bacillati</taxon>
        <taxon>Bacillota</taxon>
        <taxon>Bacilli</taxon>
        <taxon>Bacillales</taxon>
        <taxon>Paenibacillaceae</taxon>
        <taxon>Aneurinibacillus group</taxon>
        <taxon>Aneurinibacillus</taxon>
    </lineage>
</organism>
<evidence type="ECO:0000313" key="3">
    <source>
        <dbReference type="Proteomes" id="UP000826616"/>
    </source>
</evidence>
<name>A0ABX8YCP5_ANETH</name>
<feature type="transmembrane region" description="Helical" evidence="1">
    <location>
        <begin position="6"/>
        <end position="22"/>
    </location>
</feature>
<keyword evidence="1" id="KW-0472">Membrane</keyword>
<feature type="transmembrane region" description="Helical" evidence="1">
    <location>
        <begin position="34"/>
        <end position="54"/>
    </location>
</feature>
<sequence length="231" mass="26298">MLFPTTIVAIVIFSILYMKYYKVLKENMRNYKKAILGTVVATMVLGSPVSSFAANAEETAPISKYVKLDKAVEEKGIYRTFTEWDGKTGEMELNFNSGEVKFNGEILPLKVERQQSNQSKSNFALTALPGYKYVGTLTGHTKVNKDSIEYASYLIGLYTKLGVGVITNILSKMLRDNIPDAYYAYDLYEKNPMTDNWYQYTETTFYTDSARKKKYSGPHKSIEFKVYLPNS</sequence>
<reference evidence="2 3" key="1">
    <citation type="submission" date="2021-08" db="EMBL/GenBank/DDBJ databases">
        <title>Complete genome sequence of the strain Aneurinibacillus thermoaerophilus CCM 8960.</title>
        <authorList>
            <person name="Musilova J."/>
            <person name="Kourilova X."/>
            <person name="Pernicova I."/>
            <person name="Bezdicek M."/>
            <person name="Lengerova M."/>
            <person name="Obruca S."/>
            <person name="Sedlar K."/>
        </authorList>
    </citation>
    <scope>NUCLEOTIDE SEQUENCE [LARGE SCALE GENOMIC DNA]</scope>
    <source>
        <strain evidence="2 3">CCM 8960</strain>
    </source>
</reference>
<keyword evidence="1" id="KW-0812">Transmembrane</keyword>
<dbReference type="Proteomes" id="UP000826616">
    <property type="component" value="Chromosome"/>
</dbReference>